<dbReference type="SUPFAM" id="SSF55729">
    <property type="entry name" value="Acyl-CoA N-acyltransferases (Nat)"/>
    <property type="match status" value="3"/>
</dbReference>
<dbReference type="InterPro" id="IPR016181">
    <property type="entry name" value="Acyl_CoA_acyltransferase"/>
</dbReference>
<dbReference type="Proteomes" id="UP001199319">
    <property type="component" value="Unassembled WGS sequence"/>
</dbReference>
<dbReference type="Gene3D" id="3.40.630.30">
    <property type="match status" value="2"/>
</dbReference>
<keyword evidence="3" id="KW-1185">Reference proteome</keyword>
<sequence>MLTFTPITLEHHALLRKYYAGCDYRLCEYSAGTKLMWSLYLRPSFAEEAGCLIVRNRIDGEWVFDYPVPGPDGDVDAALTAIESYCTDTETPLVISVVPEEKAPELLLRWPRLRMNNERNWKDYLYRAEDMAAFAGRKYSGQRNHINKFRKEYPTAKFIPLTGADMPLIENFWADYEQEFQKTSFNAKRELAYAKALARLLPEGWLLGGGLLVDDRLVAMSLAENCGGTLIIHVEKALYSHQGAYPTLVQAFAAHFGGDCVYINREDDAGDRGLRTSKLQYLPVRLAGKLRFEVQCEADRLREIPTVTTPRLTLTPLEERDEAAYNALCLDDARNRWWGYDYRQDLKGELTEDYFLSVARRDFAARRAVNFAVRLDRQLIGEVVLYRFDWRGGAELGCRIDPAYAGHGYGAEAFAAAADWALFRLSLARVKAKCYKENAASYKMLSACMRPAGEDETFFYFEKTV</sequence>
<dbReference type="InterPro" id="IPR016732">
    <property type="entry name" value="UCP018688"/>
</dbReference>
<organism evidence="2 3">
    <name type="scientific">Brotocaccenecus cirricatena</name>
    <dbReference type="NCBI Taxonomy" id="3064195"/>
    <lineage>
        <taxon>Bacteria</taxon>
        <taxon>Bacillati</taxon>
        <taxon>Bacillota</taxon>
        <taxon>Clostridia</taxon>
        <taxon>Eubacteriales</taxon>
        <taxon>Oscillospiraceae</taxon>
        <taxon>Brotocaccenecus</taxon>
    </lineage>
</organism>
<dbReference type="Pfam" id="PF09924">
    <property type="entry name" value="LPG_synthase_C"/>
    <property type="match status" value="1"/>
</dbReference>
<proteinExistence type="predicted"/>
<dbReference type="InterPro" id="IPR024320">
    <property type="entry name" value="LPG_synthase_C"/>
</dbReference>
<accession>A0AAE3AGR6</accession>
<reference evidence="2" key="1">
    <citation type="submission" date="2021-10" db="EMBL/GenBank/DDBJ databases">
        <title>Anaerobic single-cell dispensing facilitates the cultivation of human gut bacteria.</title>
        <authorList>
            <person name="Afrizal A."/>
        </authorList>
    </citation>
    <scope>NUCLEOTIDE SEQUENCE</scope>
    <source>
        <strain evidence="2">CLA-AA-H272</strain>
    </source>
</reference>
<dbReference type="PANTHER" id="PTHR41373">
    <property type="entry name" value="DUF2156 DOMAIN-CONTAINING PROTEIN"/>
    <property type="match status" value="1"/>
</dbReference>
<dbReference type="PROSITE" id="PS51186">
    <property type="entry name" value="GNAT"/>
    <property type="match status" value="1"/>
</dbReference>
<evidence type="ECO:0000313" key="2">
    <source>
        <dbReference type="EMBL" id="MCC2130873.1"/>
    </source>
</evidence>
<dbReference type="RefSeq" id="WP_302930001.1">
    <property type="nucleotide sequence ID" value="NZ_JAJEPW010000078.1"/>
</dbReference>
<evidence type="ECO:0000259" key="1">
    <source>
        <dbReference type="PROSITE" id="PS51186"/>
    </source>
</evidence>
<dbReference type="AlphaFoldDB" id="A0AAE3AGR6"/>
<dbReference type="GO" id="GO:0016747">
    <property type="term" value="F:acyltransferase activity, transferring groups other than amino-acyl groups"/>
    <property type="evidence" value="ECO:0007669"/>
    <property type="project" value="InterPro"/>
</dbReference>
<dbReference type="PANTHER" id="PTHR41373:SF1">
    <property type="entry name" value="PHOSPHATIDYLGLYCEROL LYSYLTRANSFERASE C-TERMINAL DOMAIN-CONTAINING PROTEIN"/>
    <property type="match status" value="1"/>
</dbReference>
<comment type="caution">
    <text evidence="2">The sequence shown here is derived from an EMBL/GenBank/DDBJ whole genome shotgun (WGS) entry which is preliminary data.</text>
</comment>
<dbReference type="Pfam" id="PF13302">
    <property type="entry name" value="Acetyltransf_3"/>
    <property type="match status" value="1"/>
</dbReference>
<dbReference type="EMBL" id="JAJEPW010000078">
    <property type="protein sequence ID" value="MCC2130873.1"/>
    <property type="molecule type" value="Genomic_DNA"/>
</dbReference>
<evidence type="ECO:0000313" key="3">
    <source>
        <dbReference type="Proteomes" id="UP001199319"/>
    </source>
</evidence>
<protein>
    <submittedName>
        <fullName evidence="2">GNAT family N-acetyltransferase</fullName>
    </submittedName>
</protein>
<gene>
    <name evidence="2" type="ORF">LKD37_15410</name>
</gene>
<dbReference type="InterPro" id="IPR000182">
    <property type="entry name" value="GNAT_dom"/>
</dbReference>
<name>A0AAE3AGR6_9FIRM</name>
<feature type="domain" description="N-acetyltransferase" evidence="1">
    <location>
        <begin position="312"/>
        <end position="465"/>
    </location>
</feature>